<keyword evidence="1" id="KW-1133">Transmembrane helix</keyword>
<gene>
    <name evidence="2" type="ORF">DCC39_09820</name>
</gene>
<comment type="caution">
    <text evidence="2">The sequence shown here is derived from an EMBL/GenBank/DDBJ whole genome shotgun (WGS) entry which is preliminary data.</text>
</comment>
<dbReference type="EMBL" id="QCZG01000018">
    <property type="protein sequence ID" value="PWA11127.1"/>
    <property type="molecule type" value="Genomic_DNA"/>
</dbReference>
<evidence type="ECO:0000256" key="1">
    <source>
        <dbReference type="SAM" id="Phobius"/>
    </source>
</evidence>
<name>A0A2U1K0W0_9BACI</name>
<keyword evidence="1" id="KW-0812">Transmembrane</keyword>
<protein>
    <submittedName>
        <fullName evidence="2">Uncharacterized protein</fullName>
    </submittedName>
</protein>
<dbReference type="OrthoDB" id="2969610at2"/>
<sequence length="76" mass="8776">MKQRWLLSILSALALIYYAMPRLSFTEGLPGYFSLLWLTFAVIAIGGNLAAFLYAESKQKEMKKAFKEEKQRYYGT</sequence>
<organism evidence="2 3">
    <name type="scientific">Pueribacillus theae</name>
    <dbReference type="NCBI Taxonomy" id="2171751"/>
    <lineage>
        <taxon>Bacteria</taxon>
        <taxon>Bacillati</taxon>
        <taxon>Bacillota</taxon>
        <taxon>Bacilli</taxon>
        <taxon>Bacillales</taxon>
        <taxon>Bacillaceae</taxon>
        <taxon>Pueribacillus</taxon>
    </lineage>
</organism>
<dbReference type="Proteomes" id="UP000245998">
    <property type="component" value="Unassembled WGS sequence"/>
</dbReference>
<keyword evidence="1" id="KW-0472">Membrane</keyword>
<keyword evidence="3" id="KW-1185">Reference proteome</keyword>
<evidence type="ECO:0000313" key="3">
    <source>
        <dbReference type="Proteomes" id="UP000245998"/>
    </source>
</evidence>
<evidence type="ECO:0000313" key="2">
    <source>
        <dbReference type="EMBL" id="PWA11127.1"/>
    </source>
</evidence>
<feature type="transmembrane region" description="Helical" evidence="1">
    <location>
        <begin position="36"/>
        <end position="55"/>
    </location>
</feature>
<dbReference type="AlphaFoldDB" id="A0A2U1K0W0"/>
<dbReference type="RefSeq" id="WP_116554722.1">
    <property type="nucleotide sequence ID" value="NZ_QCZG01000018.1"/>
</dbReference>
<reference evidence="2 3" key="1">
    <citation type="submission" date="2018-04" db="EMBL/GenBank/DDBJ databases">
        <title>Camelliibacillus theae gen. nov., sp. nov., isolated from Pu'er tea.</title>
        <authorList>
            <person name="Niu L."/>
        </authorList>
    </citation>
    <scope>NUCLEOTIDE SEQUENCE [LARGE SCALE GENOMIC DNA]</scope>
    <source>
        <strain evidence="2 3">T8</strain>
    </source>
</reference>
<accession>A0A2U1K0W0</accession>
<proteinExistence type="predicted"/>